<dbReference type="GO" id="GO:0050853">
    <property type="term" value="P:B cell receptor signaling pathway"/>
    <property type="evidence" value="ECO:0007669"/>
    <property type="project" value="TreeGrafter"/>
</dbReference>
<keyword evidence="2" id="KW-1133">Transmembrane helix</keyword>
<dbReference type="GO" id="GO:0050861">
    <property type="term" value="P:positive regulation of B cell receptor signaling pathway"/>
    <property type="evidence" value="ECO:0007669"/>
    <property type="project" value="InterPro"/>
</dbReference>
<feature type="region of interest" description="Disordered" evidence="1">
    <location>
        <begin position="131"/>
        <end position="152"/>
    </location>
</feature>
<dbReference type="EMBL" id="JAFHDT010000004">
    <property type="protein sequence ID" value="KAI7811220.1"/>
    <property type="molecule type" value="Genomic_DNA"/>
</dbReference>
<feature type="compositionally biased region" description="Basic and acidic residues" evidence="1">
    <location>
        <begin position="131"/>
        <end position="143"/>
    </location>
</feature>
<evidence type="ECO:0000313" key="3">
    <source>
        <dbReference type="EMBL" id="KAI7811220.1"/>
    </source>
</evidence>
<evidence type="ECO:0000256" key="2">
    <source>
        <dbReference type="SAM" id="Phobius"/>
    </source>
</evidence>
<keyword evidence="2" id="KW-0472">Membrane</keyword>
<dbReference type="GO" id="GO:0045121">
    <property type="term" value="C:membrane raft"/>
    <property type="evidence" value="ECO:0007669"/>
    <property type="project" value="TreeGrafter"/>
</dbReference>
<reference evidence="3" key="1">
    <citation type="submission" date="2021-02" db="EMBL/GenBank/DDBJ databases">
        <title>Comparative genomics reveals that relaxation of natural selection precedes convergent phenotypic evolution of cavefish.</title>
        <authorList>
            <person name="Peng Z."/>
        </authorList>
    </citation>
    <scope>NUCLEOTIDE SEQUENCE</scope>
    <source>
        <tissue evidence="3">Muscle</tissue>
    </source>
</reference>
<dbReference type="Proteomes" id="UP001059041">
    <property type="component" value="Linkage Group LG4"/>
</dbReference>
<feature type="transmembrane region" description="Helical" evidence="2">
    <location>
        <begin position="99"/>
        <end position="121"/>
    </location>
</feature>
<dbReference type="PANTHER" id="PTHR35680">
    <property type="entry name" value="NFAT ACTIVATION MOLECULE 1"/>
    <property type="match status" value="1"/>
</dbReference>
<dbReference type="GO" id="GO:0045577">
    <property type="term" value="P:regulation of B cell differentiation"/>
    <property type="evidence" value="ECO:0007669"/>
    <property type="project" value="InterPro"/>
</dbReference>
<organism evidence="3 4">
    <name type="scientific">Triplophysa rosa</name>
    <name type="common">Cave loach</name>
    <dbReference type="NCBI Taxonomy" id="992332"/>
    <lineage>
        <taxon>Eukaryota</taxon>
        <taxon>Metazoa</taxon>
        <taxon>Chordata</taxon>
        <taxon>Craniata</taxon>
        <taxon>Vertebrata</taxon>
        <taxon>Euteleostomi</taxon>
        <taxon>Actinopterygii</taxon>
        <taxon>Neopterygii</taxon>
        <taxon>Teleostei</taxon>
        <taxon>Ostariophysi</taxon>
        <taxon>Cypriniformes</taxon>
        <taxon>Nemacheilidae</taxon>
        <taxon>Triplophysa</taxon>
    </lineage>
</organism>
<dbReference type="GO" id="GO:0004888">
    <property type="term" value="F:transmembrane signaling receptor activity"/>
    <property type="evidence" value="ECO:0007669"/>
    <property type="project" value="InterPro"/>
</dbReference>
<protein>
    <submittedName>
        <fullName evidence="3">Uncharacterized protein</fullName>
    </submittedName>
</protein>
<proteinExistence type="predicted"/>
<dbReference type="AlphaFoldDB" id="A0A9W7WZT3"/>
<evidence type="ECO:0000256" key="1">
    <source>
        <dbReference type="SAM" id="MobiDB-lite"/>
    </source>
</evidence>
<keyword evidence="2" id="KW-0812">Transmembrane</keyword>
<dbReference type="PANTHER" id="PTHR35680:SF1">
    <property type="entry name" value="NFAT ACTIVATION MOLECULE 1"/>
    <property type="match status" value="1"/>
</dbReference>
<dbReference type="GO" id="GO:0001819">
    <property type="term" value="P:positive regulation of cytokine production"/>
    <property type="evidence" value="ECO:0007669"/>
    <property type="project" value="InterPro"/>
</dbReference>
<evidence type="ECO:0000313" key="4">
    <source>
        <dbReference type="Proteomes" id="UP001059041"/>
    </source>
</evidence>
<sequence length="199" mass="22637">MENRIRVALTGQTLIFNLSLNVPANRTYKSPDCYHQSKRINWDNEKILQSSVMETELKMHDVSFSGNYFCCYEGRTVHWVVLVRDKGYEEPSVSLDKGITIQMCVSGILLIFSVAGSLYILKSYKKQPPIKDKNNEVTEQRPEDAEDAAMDEDVASSSVYTDLEHRTCSIYNMLNPENEQVGLILEELGSIPLVTIYTI</sequence>
<accession>A0A9W7WZT3</accession>
<comment type="caution">
    <text evidence="3">The sequence shown here is derived from an EMBL/GenBank/DDBJ whole genome shotgun (WGS) entry which is preliminary data.</text>
</comment>
<dbReference type="InterPro" id="IPR033549">
    <property type="entry name" value="NFAM1"/>
</dbReference>
<name>A0A9W7WZT3_TRIRA</name>
<keyword evidence="4" id="KW-1185">Reference proteome</keyword>
<gene>
    <name evidence="3" type="ORF">IRJ41_011787</name>
</gene>